<dbReference type="GO" id="GO:0006508">
    <property type="term" value="P:proteolysis"/>
    <property type="evidence" value="ECO:0007669"/>
    <property type="project" value="InterPro"/>
</dbReference>
<dbReference type="AlphaFoldDB" id="V7CZR2"/>
<evidence type="ECO:0000256" key="3">
    <source>
        <dbReference type="ARBA" id="ARBA00022525"/>
    </source>
</evidence>
<evidence type="ECO:0000313" key="8">
    <source>
        <dbReference type="Proteomes" id="UP000000226"/>
    </source>
</evidence>
<dbReference type="Gramene" id="ESW34401">
    <property type="protein sequence ID" value="ESW34401"/>
    <property type="gene ID" value="PHAVU_001G149500g"/>
</dbReference>
<comment type="similarity">
    <text evidence="2">Belongs to the peptidase A1 family.</text>
</comment>
<organism evidence="7 8">
    <name type="scientific">Phaseolus vulgaris</name>
    <name type="common">Kidney bean</name>
    <name type="synonym">French bean</name>
    <dbReference type="NCBI Taxonomy" id="3885"/>
    <lineage>
        <taxon>Eukaryota</taxon>
        <taxon>Viridiplantae</taxon>
        <taxon>Streptophyta</taxon>
        <taxon>Embryophyta</taxon>
        <taxon>Tracheophyta</taxon>
        <taxon>Spermatophyta</taxon>
        <taxon>Magnoliopsida</taxon>
        <taxon>eudicotyledons</taxon>
        <taxon>Gunneridae</taxon>
        <taxon>Pentapetalae</taxon>
        <taxon>rosids</taxon>
        <taxon>fabids</taxon>
        <taxon>Fabales</taxon>
        <taxon>Fabaceae</taxon>
        <taxon>Papilionoideae</taxon>
        <taxon>50 kb inversion clade</taxon>
        <taxon>NPAAA clade</taxon>
        <taxon>indigoferoid/millettioid clade</taxon>
        <taxon>Phaseoleae</taxon>
        <taxon>Phaseolus</taxon>
    </lineage>
</organism>
<dbReference type="InterPro" id="IPR021109">
    <property type="entry name" value="Peptidase_aspartic_dom_sf"/>
</dbReference>
<gene>
    <name evidence="7" type="ORF">PHAVU_001G149500g</name>
</gene>
<dbReference type="SMR" id="V7CZR2"/>
<accession>V7CZR2</accession>
<dbReference type="InterPro" id="IPR032799">
    <property type="entry name" value="TAXi_C"/>
</dbReference>
<keyword evidence="4" id="KW-0732">Signal</keyword>
<name>V7CZR2_PHAVU</name>
<dbReference type="FunFam" id="2.40.70.10:FF:000041">
    <property type="entry name" value="Basic 7S globulin"/>
    <property type="match status" value="1"/>
</dbReference>
<dbReference type="OrthoDB" id="1904546at2759"/>
<dbReference type="eggNOG" id="KOG1339">
    <property type="taxonomic scope" value="Eukaryota"/>
</dbReference>
<dbReference type="GO" id="GO:0005576">
    <property type="term" value="C:extracellular region"/>
    <property type="evidence" value="ECO:0007669"/>
    <property type="project" value="UniProtKB-SubCell"/>
</dbReference>
<dbReference type="PANTHER" id="PTHR47965">
    <property type="entry name" value="ASPARTYL PROTEASE-RELATED"/>
    <property type="match status" value="1"/>
</dbReference>
<keyword evidence="3" id="KW-0964">Secreted</keyword>
<dbReference type="SUPFAM" id="SSF50630">
    <property type="entry name" value="Acid proteases"/>
    <property type="match status" value="1"/>
</dbReference>
<sequence>MGLCPQRSITNQFLLSPSRNLQKMPLPSLCKRFWFWFLGISLLLSLTPTLQIPLVAPISKDPSSQLFTVSLFLKTPLQHTPLHLDLGSSLTWLLCDSTYTSSSSHQIPCNTSLCDSFPSNACSNDSCALFPENPLTRTTLLDTALIDSLALPSYDTSSQSPLVLISDFIFSCGGAHLLQGLATNVAGLAALGRSNYSLPAQISTALSSPHSFSLCLPSSSNTGAAIFASTTISSFFSSKIDLTYTPLILNPVADTVVTHNSQPSDEYFINVTSIKINGKALPINGSILTVDETGFGGTKISTAEPYTVLESSIYKLFVQFFVNESSAFNLTVTEGVEPFGVCYPAGDLTETRVGPAVPTVDLVMQSEEVFWRIFGGNSMVRIEKGGVDVWCLGFVDGGSRRRSAVVIGGHQLEDNVVEFDVDSNRFGFTSSLLLQGTNCANLTLTNLTNPIS</sequence>
<keyword evidence="5" id="KW-0812">Transmembrane</keyword>
<feature type="transmembrane region" description="Helical" evidence="5">
    <location>
        <begin position="33"/>
        <end position="56"/>
    </location>
</feature>
<dbReference type="PANTHER" id="PTHR47965:SF6">
    <property type="entry name" value="ASPARTIC PROTEINASE GIP1-RELATED"/>
    <property type="match status" value="1"/>
</dbReference>
<reference evidence="8" key="1">
    <citation type="journal article" date="2014" name="Nat. Genet.">
        <title>A reference genome for common bean and genome-wide analysis of dual domestications.</title>
        <authorList>
            <person name="Schmutz J."/>
            <person name="McClean P.E."/>
            <person name="Mamidi S."/>
            <person name="Wu G.A."/>
            <person name="Cannon S.B."/>
            <person name="Grimwood J."/>
            <person name="Jenkins J."/>
            <person name="Shu S."/>
            <person name="Song Q."/>
            <person name="Chavarro C."/>
            <person name="Torres-Torres M."/>
            <person name="Geffroy V."/>
            <person name="Moghaddam S.M."/>
            <person name="Gao D."/>
            <person name="Abernathy B."/>
            <person name="Barry K."/>
            <person name="Blair M."/>
            <person name="Brick M.A."/>
            <person name="Chovatia M."/>
            <person name="Gepts P."/>
            <person name="Goodstein D.M."/>
            <person name="Gonzales M."/>
            <person name="Hellsten U."/>
            <person name="Hyten D.L."/>
            <person name="Jia G."/>
            <person name="Kelly J.D."/>
            <person name="Kudrna D."/>
            <person name="Lee R."/>
            <person name="Richard M.M."/>
            <person name="Miklas P.N."/>
            <person name="Osorno J.M."/>
            <person name="Rodrigues J."/>
            <person name="Thareau V."/>
            <person name="Urrea C.A."/>
            <person name="Wang M."/>
            <person name="Yu Y."/>
            <person name="Zhang M."/>
            <person name="Wing R.A."/>
            <person name="Cregan P.B."/>
            <person name="Rokhsar D.S."/>
            <person name="Jackson S.A."/>
        </authorList>
    </citation>
    <scope>NUCLEOTIDE SEQUENCE [LARGE SCALE GENOMIC DNA]</scope>
    <source>
        <strain evidence="8">cv. G19833</strain>
    </source>
</reference>
<protein>
    <recommendedName>
        <fullName evidence="6">Peptidase A1 domain-containing protein</fullName>
    </recommendedName>
</protein>
<dbReference type="Pfam" id="PF14543">
    <property type="entry name" value="TAXi_N"/>
    <property type="match status" value="1"/>
</dbReference>
<keyword evidence="5" id="KW-1133">Transmembrane helix</keyword>
<comment type="subcellular location">
    <subcellularLocation>
        <location evidence="1">Secreted</location>
        <location evidence="1">Extracellular space</location>
    </subcellularLocation>
</comment>
<dbReference type="Pfam" id="PF14541">
    <property type="entry name" value="TAXi_C"/>
    <property type="match status" value="1"/>
</dbReference>
<evidence type="ECO:0000259" key="6">
    <source>
        <dbReference type="PROSITE" id="PS51767"/>
    </source>
</evidence>
<dbReference type="STRING" id="3885.V7CZR2"/>
<dbReference type="InterPro" id="IPR033121">
    <property type="entry name" value="PEPTIDASE_A1"/>
</dbReference>
<evidence type="ECO:0000313" key="7">
    <source>
        <dbReference type="EMBL" id="ESW34401.1"/>
    </source>
</evidence>
<dbReference type="InterPro" id="IPR032861">
    <property type="entry name" value="TAXi_N"/>
</dbReference>
<dbReference type="GO" id="GO:0004190">
    <property type="term" value="F:aspartic-type endopeptidase activity"/>
    <property type="evidence" value="ECO:0007669"/>
    <property type="project" value="InterPro"/>
</dbReference>
<keyword evidence="8" id="KW-1185">Reference proteome</keyword>
<evidence type="ECO:0000256" key="2">
    <source>
        <dbReference type="ARBA" id="ARBA00007447"/>
    </source>
</evidence>
<dbReference type="Gene3D" id="2.40.70.10">
    <property type="entry name" value="Acid Proteases"/>
    <property type="match status" value="2"/>
</dbReference>
<dbReference type="Proteomes" id="UP000000226">
    <property type="component" value="Chromosome 1"/>
</dbReference>
<proteinExistence type="inferred from homology"/>
<dbReference type="EMBL" id="CM002288">
    <property type="protein sequence ID" value="ESW34401.1"/>
    <property type="molecule type" value="Genomic_DNA"/>
</dbReference>
<evidence type="ECO:0000256" key="5">
    <source>
        <dbReference type="SAM" id="Phobius"/>
    </source>
</evidence>
<dbReference type="OMA" id="TYQHIPC"/>
<feature type="domain" description="Peptidase A1" evidence="6">
    <location>
        <begin position="67"/>
        <end position="429"/>
    </location>
</feature>
<evidence type="ECO:0000256" key="1">
    <source>
        <dbReference type="ARBA" id="ARBA00004239"/>
    </source>
</evidence>
<keyword evidence="5" id="KW-0472">Membrane</keyword>
<evidence type="ECO:0000256" key="4">
    <source>
        <dbReference type="ARBA" id="ARBA00022729"/>
    </source>
</evidence>
<dbReference type="InterPro" id="IPR001461">
    <property type="entry name" value="Aspartic_peptidase_A1"/>
</dbReference>
<dbReference type="PROSITE" id="PS51767">
    <property type="entry name" value="PEPTIDASE_A1"/>
    <property type="match status" value="1"/>
</dbReference>